<gene>
    <name evidence="1" type="ORF">JL102_22450</name>
</gene>
<sequence length="172" mass="19800">MSIKPLDGIEGVRPGAYLYNYRDKITSIFFSKKINITKGDYLDTALLTLDSMRIVFDIYTSRITRVSICNGDSNKIEGTNISIGIKVSELLTYHKSDWDSDEYCLWNVNFPGMFFKFLSGNQAFLMEKIDSYADCALSEIGMIAPDENGDFDIYGIEWYEKKERIRSSWENI</sequence>
<name>A0A937FDT6_9BACT</name>
<dbReference type="RefSeq" id="WP_202246718.1">
    <property type="nucleotide sequence ID" value="NZ_JAESIY010000020.1"/>
</dbReference>
<proteinExistence type="predicted"/>
<keyword evidence="2" id="KW-1185">Reference proteome</keyword>
<accession>A0A937FDT6</accession>
<evidence type="ECO:0000313" key="2">
    <source>
        <dbReference type="Proteomes" id="UP000659388"/>
    </source>
</evidence>
<reference evidence="1" key="1">
    <citation type="submission" date="2021-01" db="EMBL/GenBank/DDBJ databases">
        <title>Fulvivirga kasyanovii gen. nov., sp nov., a novel member of the phylum Bacteroidetes isolated from seawater in a mussel farm.</title>
        <authorList>
            <person name="Zhao L.-H."/>
            <person name="Wang Z.-J."/>
        </authorList>
    </citation>
    <scope>NUCLEOTIDE SEQUENCE</scope>
    <source>
        <strain evidence="1">2943</strain>
    </source>
</reference>
<dbReference type="Proteomes" id="UP000659388">
    <property type="component" value="Unassembled WGS sequence"/>
</dbReference>
<dbReference type="AlphaFoldDB" id="A0A937FDT6"/>
<organism evidence="1 2">
    <name type="scientific">Fulvivirga sediminis</name>
    <dbReference type="NCBI Taxonomy" id="2803949"/>
    <lineage>
        <taxon>Bacteria</taxon>
        <taxon>Pseudomonadati</taxon>
        <taxon>Bacteroidota</taxon>
        <taxon>Cytophagia</taxon>
        <taxon>Cytophagales</taxon>
        <taxon>Fulvivirgaceae</taxon>
        <taxon>Fulvivirga</taxon>
    </lineage>
</organism>
<evidence type="ECO:0000313" key="1">
    <source>
        <dbReference type="EMBL" id="MBL3658924.1"/>
    </source>
</evidence>
<comment type="caution">
    <text evidence="1">The sequence shown here is derived from an EMBL/GenBank/DDBJ whole genome shotgun (WGS) entry which is preliminary data.</text>
</comment>
<protein>
    <submittedName>
        <fullName evidence="1">Uncharacterized protein</fullName>
    </submittedName>
</protein>
<dbReference type="EMBL" id="JAESIY010000020">
    <property type="protein sequence ID" value="MBL3658924.1"/>
    <property type="molecule type" value="Genomic_DNA"/>
</dbReference>